<evidence type="ECO:0000256" key="2">
    <source>
        <dbReference type="ARBA" id="ARBA00023002"/>
    </source>
</evidence>
<dbReference type="SUPFAM" id="SSF51735">
    <property type="entry name" value="NAD(P)-binding Rossmann-fold domains"/>
    <property type="match status" value="1"/>
</dbReference>
<dbReference type="Pfam" id="PF21761">
    <property type="entry name" value="RedAm-like_C"/>
    <property type="match status" value="1"/>
</dbReference>
<feature type="domain" description="6-phosphogluconate dehydrogenase NADP-binding" evidence="4">
    <location>
        <begin position="9"/>
        <end position="159"/>
    </location>
</feature>
<dbReference type="Gene3D" id="3.40.50.720">
    <property type="entry name" value="NAD(P)-binding Rossmann-like Domain"/>
    <property type="match status" value="1"/>
</dbReference>
<dbReference type="InterPro" id="IPR015815">
    <property type="entry name" value="HIBADH-related"/>
</dbReference>
<feature type="signal peptide" evidence="3">
    <location>
        <begin position="1"/>
        <end position="22"/>
    </location>
</feature>
<dbReference type="RefSeq" id="WP_253670862.1">
    <property type="nucleotide sequence ID" value="NZ_JAMTCP010000022.1"/>
</dbReference>
<evidence type="ECO:0000259" key="4">
    <source>
        <dbReference type="Pfam" id="PF03446"/>
    </source>
</evidence>
<evidence type="ECO:0000256" key="3">
    <source>
        <dbReference type="SAM" id="SignalP"/>
    </source>
</evidence>
<sequence length="292" mass="30464">MSEKNVSRVTVLGLGAMGTALAEAFLAGGHATTVWNRTPGKDEALVAKGALRAETVAEAIAASPLVVVCLLDDASVREVLEPVADALSGRAVVNLTNGTPAQARAMAVWAAEQGVDYVDGGIMAIPPGIGTPHAFLLYSGSSVTFEAHREVLELLGAAHFLGDDAGLAALYDLALLSGMYGLFAGVWQAVALVRSENVRATEFMAFLKPWLSAMFEGNLDRLATQVDSGDYMTGVVSNLAMQAAAFPNFITVAEEQGVRPDLMLPIKDLLDRAVAEGHGAGDATVAIELLKN</sequence>
<dbReference type="InterPro" id="IPR013328">
    <property type="entry name" value="6PGD_dom2"/>
</dbReference>
<protein>
    <submittedName>
        <fullName evidence="6">3-hydroxyisobutyrate dehydrogenase</fullName>
    </submittedName>
</protein>
<gene>
    <name evidence="6" type="ORF">LX15_003693</name>
</gene>
<dbReference type="Pfam" id="PF03446">
    <property type="entry name" value="NAD_binding_2"/>
    <property type="match status" value="1"/>
</dbReference>
<dbReference type="Gene3D" id="1.10.1040.10">
    <property type="entry name" value="N-(1-d-carboxylethyl)-l-norvaline Dehydrogenase, domain 2"/>
    <property type="match status" value="1"/>
</dbReference>
<dbReference type="EMBL" id="JAMTCP010000022">
    <property type="protein sequence ID" value="MCP2259982.1"/>
    <property type="molecule type" value="Genomic_DNA"/>
</dbReference>
<dbReference type="InterPro" id="IPR006115">
    <property type="entry name" value="6PGDH_NADP-bd"/>
</dbReference>
<keyword evidence="3" id="KW-0732">Signal</keyword>
<comment type="similarity">
    <text evidence="1">Belongs to the HIBADH-related family.</text>
</comment>
<reference evidence="6 7" key="1">
    <citation type="submission" date="2022-06" db="EMBL/GenBank/DDBJ databases">
        <title>Genomic Encyclopedia of Archaeal and Bacterial Type Strains, Phase II (KMG-II): from individual species to whole genera.</title>
        <authorList>
            <person name="Goeker M."/>
        </authorList>
    </citation>
    <scope>NUCLEOTIDE SEQUENCE [LARGE SCALE GENOMIC DNA]</scope>
    <source>
        <strain evidence="6 7">DSM 40477</strain>
    </source>
</reference>
<comment type="caution">
    <text evidence="6">The sequence shown here is derived from an EMBL/GenBank/DDBJ whole genome shotgun (WGS) entry which is preliminary data.</text>
</comment>
<dbReference type="PANTHER" id="PTHR43580">
    <property type="entry name" value="OXIDOREDUCTASE GLYR1-RELATED"/>
    <property type="match status" value="1"/>
</dbReference>
<accession>A0ABT1HWS5</accession>
<dbReference type="Proteomes" id="UP001205311">
    <property type="component" value="Unassembled WGS sequence"/>
</dbReference>
<evidence type="ECO:0000256" key="1">
    <source>
        <dbReference type="ARBA" id="ARBA00009080"/>
    </source>
</evidence>
<feature type="chain" id="PRO_5045408275" evidence="3">
    <location>
        <begin position="23"/>
        <end position="292"/>
    </location>
</feature>
<keyword evidence="7" id="KW-1185">Reference proteome</keyword>
<dbReference type="PANTHER" id="PTHR43580:SF2">
    <property type="entry name" value="CYTOKINE-LIKE NUCLEAR FACTOR N-PAC"/>
    <property type="match status" value="1"/>
</dbReference>
<proteinExistence type="inferred from homology"/>
<feature type="domain" description="NADPH-dependent reductive aminase-like C-terminal" evidence="5">
    <location>
        <begin position="164"/>
        <end position="291"/>
    </location>
</feature>
<dbReference type="InterPro" id="IPR051265">
    <property type="entry name" value="HIBADH-related_NP60_sf"/>
</dbReference>
<dbReference type="PIRSF" id="PIRSF000103">
    <property type="entry name" value="HIBADH"/>
    <property type="match status" value="1"/>
</dbReference>
<evidence type="ECO:0000313" key="6">
    <source>
        <dbReference type="EMBL" id="MCP2259982.1"/>
    </source>
</evidence>
<name>A0ABT1HWS5_STRSD</name>
<keyword evidence="2" id="KW-0560">Oxidoreductase</keyword>
<dbReference type="InterPro" id="IPR036291">
    <property type="entry name" value="NAD(P)-bd_dom_sf"/>
</dbReference>
<dbReference type="InterPro" id="IPR048666">
    <property type="entry name" value="RedAm-like_C"/>
</dbReference>
<organism evidence="6 7">
    <name type="scientific">Streptoalloteichus tenebrarius (strain ATCC 17920 / DSM 40477 / JCM 4838 / CBS 697.72 / NBRC 16177 / NCIMB 11028 / NRRL B-12390 / A12253. 1 / ISP 5477)</name>
    <name type="common">Streptomyces tenebrarius</name>
    <dbReference type="NCBI Taxonomy" id="1933"/>
    <lineage>
        <taxon>Bacteria</taxon>
        <taxon>Bacillati</taxon>
        <taxon>Actinomycetota</taxon>
        <taxon>Actinomycetes</taxon>
        <taxon>Pseudonocardiales</taxon>
        <taxon>Pseudonocardiaceae</taxon>
        <taxon>Streptoalloteichus</taxon>
    </lineage>
</organism>
<evidence type="ECO:0000259" key="5">
    <source>
        <dbReference type="Pfam" id="PF21761"/>
    </source>
</evidence>
<evidence type="ECO:0000313" key="7">
    <source>
        <dbReference type="Proteomes" id="UP001205311"/>
    </source>
</evidence>